<dbReference type="AlphaFoldDB" id="A0A0D1AIF8"/>
<name>A0A0D1AIF8_CLOBO</name>
<evidence type="ECO:0000256" key="1">
    <source>
        <dbReference type="SAM" id="Phobius"/>
    </source>
</evidence>
<dbReference type="RefSeq" id="WP_003489219.1">
    <property type="nucleotide sequence ID" value="NZ_JXSU01000007.1"/>
</dbReference>
<gene>
    <name evidence="2" type="ORF">N495_04810</name>
</gene>
<evidence type="ECO:0000313" key="2">
    <source>
        <dbReference type="EMBL" id="KIS22929.1"/>
    </source>
</evidence>
<comment type="caution">
    <text evidence="2">The sequence shown here is derived from an EMBL/GenBank/DDBJ whole genome shotgun (WGS) entry which is preliminary data.</text>
</comment>
<dbReference type="HOGENOM" id="CLU_190523_0_0_9"/>
<dbReference type="PATRIC" id="fig|1379739.3.peg.1285"/>
<keyword evidence="1" id="KW-0472">Membrane</keyword>
<protein>
    <submittedName>
        <fullName evidence="2">Membrane protein</fullName>
    </submittedName>
</protein>
<feature type="transmembrane region" description="Helical" evidence="1">
    <location>
        <begin position="34"/>
        <end position="51"/>
    </location>
</feature>
<proteinExistence type="predicted"/>
<reference evidence="2 3" key="1">
    <citation type="submission" date="2014-06" db="EMBL/GenBank/DDBJ databases">
        <title>Genome characterization of distinct group I Clostridium botulinum lineages.</title>
        <authorList>
            <person name="Giordani F."/>
            <person name="Anselmo A."/>
            <person name="Fillo S."/>
            <person name="Palozzi A.M."/>
            <person name="Fortunato A."/>
            <person name="Gentile B."/>
            <person name="Ciammaruconi A."/>
            <person name="Anniballi F."/>
            <person name="De Medici D."/>
            <person name="Lista F."/>
        </authorList>
    </citation>
    <scope>NUCLEOTIDE SEQUENCE [LARGE SCALE GENOMIC DNA]</scope>
    <source>
        <strain evidence="2 3">B2 450</strain>
    </source>
</reference>
<keyword evidence="1" id="KW-0812">Transmembrane</keyword>
<organism evidence="2 3">
    <name type="scientific">Clostridium botulinum B2 450</name>
    <dbReference type="NCBI Taxonomy" id="1379739"/>
    <lineage>
        <taxon>Bacteria</taxon>
        <taxon>Bacillati</taxon>
        <taxon>Bacillota</taxon>
        <taxon>Clostridia</taxon>
        <taxon>Eubacteriales</taxon>
        <taxon>Clostridiaceae</taxon>
        <taxon>Clostridium</taxon>
    </lineage>
</organism>
<dbReference type="OrthoDB" id="1934862at2"/>
<evidence type="ECO:0000313" key="3">
    <source>
        <dbReference type="Proteomes" id="UP000032250"/>
    </source>
</evidence>
<dbReference type="Proteomes" id="UP000032250">
    <property type="component" value="Unassembled WGS sequence"/>
</dbReference>
<sequence length="63" mass="7725">MKKSKLFNFILWIIGFILAELWRRLLKDIHIHEFFKWFTGIAIIIFIFFIINKITSLLNKEKN</sequence>
<feature type="transmembrane region" description="Helical" evidence="1">
    <location>
        <begin position="6"/>
        <end position="22"/>
    </location>
</feature>
<accession>A0A0D1AIF8</accession>
<dbReference type="EMBL" id="JXSU01000007">
    <property type="protein sequence ID" value="KIS22929.1"/>
    <property type="molecule type" value="Genomic_DNA"/>
</dbReference>
<keyword evidence="1" id="KW-1133">Transmembrane helix</keyword>